<dbReference type="EMBL" id="CAFBNF010000151">
    <property type="protein sequence ID" value="CAB4949391.1"/>
    <property type="molecule type" value="Genomic_DNA"/>
</dbReference>
<name>A0A6J7K2Q2_9ZZZZ</name>
<dbReference type="SUPFAM" id="SSF160104">
    <property type="entry name" value="Acetoacetate decarboxylase-like"/>
    <property type="match status" value="1"/>
</dbReference>
<organism evidence="1">
    <name type="scientific">freshwater metagenome</name>
    <dbReference type="NCBI Taxonomy" id="449393"/>
    <lineage>
        <taxon>unclassified sequences</taxon>
        <taxon>metagenomes</taxon>
        <taxon>ecological metagenomes</taxon>
    </lineage>
</organism>
<protein>
    <submittedName>
        <fullName evidence="1">Unannotated protein</fullName>
    </submittedName>
</protein>
<evidence type="ECO:0000313" key="1">
    <source>
        <dbReference type="EMBL" id="CAB4949391.1"/>
    </source>
</evidence>
<dbReference type="AlphaFoldDB" id="A0A6J7K2Q2"/>
<sequence length="145" mass="15796">MARAAALRSRILTTTHGRRDPRRVAFVRTQTSRDSVSELRGYAPPYTPSGRSGVIPPPPWHYSGDLLTVEYRTAPANVRALLPDDLELAPDDPGADIVWPASLQAPRTIFVETSDGLWQAHVPSGSCGAYLPRVVDALSKIVILL</sequence>
<dbReference type="InterPro" id="IPR023375">
    <property type="entry name" value="ADC_dom_sf"/>
</dbReference>
<accession>A0A6J7K2Q2</accession>
<reference evidence="1" key="1">
    <citation type="submission" date="2020-05" db="EMBL/GenBank/DDBJ databases">
        <authorList>
            <person name="Chiriac C."/>
            <person name="Salcher M."/>
            <person name="Ghai R."/>
            <person name="Kavagutti S V."/>
        </authorList>
    </citation>
    <scope>NUCLEOTIDE SEQUENCE</scope>
</reference>
<dbReference type="Gene3D" id="2.40.400.10">
    <property type="entry name" value="Acetoacetate decarboxylase-like"/>
    <property type="match status" value="1"/>
</dbReference>
<gene>
    <name evidence="1" type="ORF">UFOPK3773_01316</name>
</gene>
<proteinExistence type="predicted"/>